<organism evidence="2 3">
    <name type="scientific">Entomomonas asaccharolytica</name>
    <dbReference type="NCBI Taxonomy" id="2785331"/>
    <lineage>
        <taxon>Bacteria</taxon>
        <taxon>Pseudomonadati</taxon>
        <taxon>Pseudomonadota</taxon>
        <taxon>Gammaproteobacteria</taxon>
        <taxon>Pseudomonadales</taxon>
        <taxon>Pseudomonadaceae</taxon>
        <taxon>Entomomonas</taxon>
    </lineage>
</organism>
<accession>A0A974ND19</accession>
<dbReference type="Pfam" id="PF12208">
    <property type="entry name" value="DUF3601"/>
    <property type="match status" value="1"/>
</dbReference>
<evidence type="ECO:0000259" key="1">
    <source>
        <dbReference type="Pfam" id="PF12208"/>
    </source>
</evidence>
<dbReference type="KEGG" id="eaz:JHT90_08365"/>
<sequence>MQNLKPIGFYSKSKSENYGYLKVNNFYKIIKPFTDNDNNLHVVGEKWQYLGYSFLPYDEGLQWIVSFDGKHEMMIPLWLLLEEQRYIANNIEQFIQLIPTIEHITSN</sequence>
<dbReference type="EMBL" id="CP067393">
    <property type="protein sequence ID" value="QQP84436.1"/>
    <property type="molecule type" value="Genomic_DNA"/>
</dbReference>
<dbReference type="AlphaFoldDB" id="A0A974ND19"/>
<proteinExistence type="predicted"/>
<protein>
    <submittedName>
        <fullName evidence="2">DUF3601 domain-containing protein</fullName>
    </submittedName>
</protein>
<dbReference type="InterPro" id="IPR022020">
    <property type="entry name" value="DUF3601"/>
</dbReference>
<dbReference type="Proteomes" id="UP000595278">
    <property type="component" value="Chromosome"/>
</dbReference>
<reference evidence="2 3" key="1">
    <citation type="submission" date="2021-01" db="EMBL/GenBank/DDBJ databases">
        <title>Entomomonas sp. F2A isolated from a house cricket (Acheta domesticus).</title>
        <authorList>
            <person name="Spergser J."/>
            <person name="Busse H.-J."/>
        </authorList>
    </citation>
    <scope>NUCLEOTIDE SEQUENCE [LARGE SCALE GENOMIC DNA]</scope>
    <source>
        <strain evidence="2 3">F2A</strain>
    </source>
</reference>
<evidence type="ECO:0000313" key="2">
    <source>
        <dbReference type="EMBL" id="QQP84436.1"/>
    </source>
</evidence>
<dbReference type="RefSeq" id="WP_201090334.1">
    <property type="nucleotide sequence ID" value="NZ_CP067393.1"/>
</dbReference>
<feature type="domain" description="DUF3601" evidence="1">
    <location>
        <begin position="20"/>
        <end position="68"/>
    </location>
</feature>
<keyword evidence="3" id="KW-1185">Reference proteome</keyword>
<dbReference type="Gene3D" id="2.30.30.350">
    <property type="entry name" value="mobile metagenome of vibrio cholerae. Integron cassette protein vch_cass4"/>
    <property type="match status" value="1"/>
</dbReference>
<gene>
    <name evidence="2" type="ORF">JHT90_08365</name>
</gene>
<name>A0A974ND19_9GAMM</name>
<evidence type="ECO:0000313" key="3">
    <source>
        <dbReference type="Proteomes" id="UP000595278"/>
    </source>
</evidence>